<feature type="compositionally biased region" description="Polar residues" evidence="1">
    <location>
        <begin position="129"/>
        <end position="156"/>
    </location>
</feature>
<feature type="region of interest" description="Disordered" evidence="1">
    <location>
        <begin position="128"/>
        <end position="156"/>
    </location>
</feature>
<dbReference type="OrthoDB" id="10009315at2759"/>
<comment type="caution">
    <text evidence="2">The sequence shown here is derived from an EMBL/GenBank/DDBJ whole genome shotgun (WGS) entry which is preliminary data.</text>
</comment>
<gene>
    <name evidence="2" type="ORF">B7P43_G06473</name>
</gene>
<organism evidence="2 3">
    <name type="scientific">Cryptotermes secundus</name>
    <dbReference type="NCBI Taxonomy" id="105785"/>
    <lineage>
        <taxon>Eukaryota</taxon>
        <taxon>Metazoa</taxon>
        <taxon>Ecdysozoa</taxon>
        <taxon>Arthropoda</taxon>
        <taxon>Hexapoda</taxon>
        <taxon>Insecta</taxon>
        <taxon>Pterygota</taxon>
        <taxon>Neoptera</taxon>
        <taxon>Polyneoptera</taxon>
        <taxon>Dictyoptera</taxon>
        <taxon>Blattodea</taxon>
        <taxon>Blattoidea</taxon>
        <taxon>Termitoidae</taxon>
        <taxon>Kalotermitidae</taxon>
        <taxon>Cryptotermitinae</taxon>
        <taxon>Cryptotermes</taxon>
    </lineage>
</organism>
<evidence type="ECO:0000313" key="2">
    <source>
        <dbReference type="EMBL" id="PNF42222.1"/>
    </source>
</evidence>
<protein>
    <submittedName>
        <fullName evidence="2">Uncharacterized protein</fullName>
    </submittedName>
</protein>
<keyword evidence="3" id="KW-1185">Reference proteome</keyword>
<name>A0A2J7RN20_9NEOP</name>
<reference evidence="2 3" key="1">
    <citation type="submission" date="2017-12" db="EMBL/GenBank/DDBJ databases">
        <title>Hemimetabolous genomes reveal molecular basis of termite eusociality.</title>
        <authorList>
            <person name="Harrison M.C."/>
            <person name="Jongepier E."/>
            <person name="Robertson H.M."/>
            <person name="Arning N."/>
            <person name="Bitard-Feildel T."/>
            <person name="Chao H."/>
            <person name="Childers C.P."/>
            <person name="Dinh H."/>
            <person name="Doddapaneni H."/>
            <person name="Dugan S."/>
            <person name="Gowin J."/>
            <person name="Greiner C."/>
            <person name="Han Y."/>
            <person name="Hu H."/>
            <person name="Hughes D.S.T."/>
            <person name="Huylmans A.-K."/>
            <person name="Kemena C."/>
            <person name="Kremer L.P.M."/>
            <person name="Lee S.L."/>
            <person name="Lopez-Ezquerra A."/>
            <person name="Mallet L."/>
            <person name="Monroy-Kuhn J.M."/>
            <person name="Moser A."/>
            <person name="Murali S.C."/>
            <person name="Muzny D.M."/>
            <person name="Otani S."/>
            <person name="Piulachs M.-D."/>
            <person name="Poelchau M."/>
            <person name="Qu J."/>
            <person name="Schaub F."/>
            <person name="Wada-Katsumata A."/>
            <person name="Worley K.C."/>
            <person name="Xie Q."/>
            <person name="Ylla G."/>
            <person name="Poulsen M."/>
            <person name="Gibbs R.A."/>
            <person name="Schal C."/>
            <person name="Richards S."/>
            <person name="Belles X."/>
            <person name="Korb J."/>
            <person name="Bornberg-Bauer E."/>
        </authorList>
    </citation>
    <scope>NUCLEOTIDE SEQUENCE [LARGE SCALE GENOMIC DNA]</scope>
    <source>
        <tissue evidence="2">Whole body</tissue>
    </source>
</reference>
<dbReference type="EMBL" id="NEVH01002546">
    <property type="protein sequence ID" value="PNF42222.1"/>
    <property type="molecule type" value="Genomic_DNA"/>
</dbReference>
<dbReference type="AlphaFoldDB" id="A0A2J7RN20"/>
<dbReference type="Proteomes" id="UP000235965">
    <property type="component" value="Unassembled WGS sequence"/>
</dbReference>
<sequence>MKSVMRQLSTNITLVNDTLSKKLQWLAEDEGKDHKSVIGLEDLSQNVSARLTTLEGSCVKSAVHSALNNTVGNLSLQVTNGEKELSKLSGKVTELQTQVNHLERNETLLLSQISRIISKPSLDIPASSEAVSSLQLQTTEGTEVSGDDSPSQSAFN</sequence>
<accession>A0A2J7RN20</accession>
<proteinExistence type="predicted"/>
<evidence type="ECO:0000313" key="3">
    <source>
        <dbReference type="Proteomes" id="UP000235965"/>
    </source>
</evidence>
<evidence type="ECO:0000256" key="1">
    <source>
        <dbReference type="SAM" id="MobiDB-lite"/>
    </source>
</evidence>